<evidence type="ECO:0000313" key="3">
    <source>
        <dbReference type="Proteomes" id="UP001283361"/>
    </source>
</evidence>
<sequence length="81" mass="8972">MVVCHRPCRSDYLSWLGGIDLLIASERGIRGPLICIFVDLDPSLNCNNIMEMTGIDRTPFSAHRSSVQDKVGAPQEENQAL</sequence>
<organism evidence="2 3">
    <name type="scientific">Elysia crispata</name>
    <name type="common">lettuce slug</name>
    <dbReference type="NCBI Taxonomy" id="231223"/>
    <lineage>
        <taxon>Eukaryota</taxon>
        <taxon>Metazoa</taxon>
        <taxon>Spiralia</taxon>
        <taxon>Lophotrochozoa</taxon>
        <taxon>Mollusca</taxon>
        <taxon>Gastropoda</taxon>
        <taxon>Heterobranchia</taxon>
        <taxon>Euthyneura</taxon>
        <taxon>Panpulmonata</taxon>
        <taxon>Sacoglossa</taxon>
        <taxon>Placobranchoidea</taxon>
        <taxon>Plakobranchidae</taxon>
        <taxon>Elysia</taxon>
    </lineage>
</organism>
<reference evidence="2" key="1">
    <citation type="journal article" date="2023" name="G3 (Bethesda)">
        <title>A reference genome for the long-term kleptoplast-retaining sea slug Elysia crispata morphotype clarki.</title>
        <authorList>
            <person name="Eastman K.E."/>
            <person name="Pendleton A.L."/>
            <person name="Shaikh M.A."/>
            <person name="Suttiyut T."/>
            <person name="Ogas R."/>
            <person name="Tomko P."/>
            <person name="Gavelis G."/>
            <person name="Widhalm J.R."/>
            <person name="Wisecaver J.H."/>
        </authorList>
    </citation>
    <scope>NUCLEOTIDE SEQUENCE</scope>
    <source>
        <strain evidence="2">ECLA1</strain>
    </source>
</reference>
<evidence type="ECO:0000256" key="1">
    <source>
        <dbReference type="SAM" id="MobiDB-lite"/>
    </source>
</evidence>
<proteinExistence type="predicted"/>
<feature type="region of interest" description="Disordered" evidence="1">
    <location>
        <begin position="61"/>
        <end position="81"/>
    </location>
</feature>
<protein>
    <submittedName>
        <fullName evidence="2">Uncharacterized protein</fullName>
    </submittedName>
</protein>
<dbReference type="Proteomes" id="UP001283361">
    <property type="component" value="Unassembled WGS sequence"/>
</dbReference>
<evidence type="ECO:0000313" key="2">
    <source>
        <dbReference type="EMBL" id="KAK3774136.1"/>
    </source>
</evidence>
<dbReference type="AlphaFoldDB" id="A0AAE1DKM5"/>
<keyword evidence="3" id="KW-1185">Reference proteome</keyword>
<gene>
    <name evidence="2" type="ORF">RRG08_065795</name>
</gene>
<name>A0AAE1DKM5_9GAST</name>
<dbReference type="EMBL" id="JAWDGP010003468">
    <property type="protein sequence ID" value="KAK3774136.1"/>
    <property type="molecule type" value="Genomic_DNA"/>
</dbReference>
<comment type="caution">
    <text evidence="2">The sequence shown here is derived from an EMBL/GenBank/DDBJ whole genome shotgun (WGS) entry which is preliminary data.</text>
</comment>
<accession>A0AAE1DKM5</accession>